<name>A0A5N5TLK5_9CRUS</name>
<comment type="subcellular location">
    <subcellularLocation>
        <location evidence="1 12">Cell membrane</location>
        <topology evidence="1 12">Lipid-anchor</topology>
        <topology evidence="1 12">GPI-anchor</topology>
    </subcellularLocation>
</comment>
<dbReference type="OrthoDB" id="10010764at2759"/>
<dbReference type="GO" id="GO:1905475">
    <property type="term" value="P:regulation of protein localization to membrane"/>
    <property type="evidence" value="ECO:0007669"/>
    <property type="project" value="TreeGrafter"/>
</dbReference>
<evidence type="ECO:0000313" key="14">
    <source>
        <dbReference type="EMBL" id="KAB7507050.1"/>
    </source>
</evidence>
<evidence type="ECO:0000256" key="10">
    <source>
        <dbReference type="ARBA" id="ARBA00023288"/>
    </source>
</evidence>
<evidence type="ECO:0000313" key="15">
    <source>
        <dbReference type="Proteomes" id="UP000326759"/>
    </source>
</evidence>
<evidence type="ECO:0000256" key="12">
    <source>
        <dbReference type="RuleBase" id="RU003519"/>
    </source>
</evidence>
<dbReference type="GO" id="GO:0098552">
    <property type="term" value="C:side of membrane"/>
    <property type="evidence" value="ECO:0007669"/>
    <property type="project" value="UniProtKB-KW"/>
</dbReference>
<evidence type="ECO:0000256" key="7">
    <source>
        <dbReference type="ARBA" id="ARBA00023136"/>
    </source>
</evidence>
<evidence type="ECO:0000256" key="5">
    <source>
        <dbReference type="ARBA" id="ARBA00022729"/>
    </source>
</evidence>
<keyword evidence="8" id="KW-0325">Glycoprotein</keyword>
<dbReference type="GO" id="GO:0016477">
    <property type="term" value="P:cell migration"/>
    <property type="evidence" value="ECO:0007669"/>
    <property type="project" value="TreeGrafter"/>
</dbReference>
<accession>A0A5N5TLK5</accession>
<dbReference type="GO" id="GO:0005886">
    <property type="term" value="C:plasma membrane"/>
    <property type="evidence" value="ECO:0007669"/>
    <property type="project" value="UniProtKB-SubCell"/>
</dbReference>
<evidence type="ECO:0000256" key="1">
    <source>
        <dbReference type="ARBA" id="ARBA00004609"/>
    </source>
</evidence>
<evidence type="ECO:0000256" key="13">
    <source>
        <dbReference type="SAM" id="MobiDB-lite"/>
    </source>
</evidence>
<evidence type="ECO:0000256" key="3">
    <source>
        <dbReference type="ARBA" id="ARBA00022475"/>
    </source>
</evidence>
<feature type="non-terminal residue" evidence="14">
    <location>
        <position position="1"/>
    </location>
</feature>
<feature type="compositionally biased region" description="Pro residues" evidence="13">
    <location>
        <begin position="517"/>
        <end position="527"/>
    </location>
</feature>
<evidence type="ECO:0000256" key="11">
    <source>
        <dbReference type="RuleBase" id="RU003518"/>
    </source>
</evidence>
<dbReference type="EMBL" id="SEYY01000528">
    <property type="protein sequence ID" value="KAB7507050.1"/>
    <property type="molecule type" value="Genomic_DNA"/>
</dbReference>
<dbReference type="AlphaFoldDB" id="A0A5N5TLK5"/>
<dbReference type="PANTHER" id="PTHR10822">
    <property type="entry name" value="GLYPICAN"/>
    <property type="match status" value="1"/>
</dbReference>
<dbReference type="Proteomes" id="UP000326759">
    <property type="component" value="Unassembled WGS sequence"/>
</dbReference>
<feature type="compositionally biased region" description="Acidic residues" evidence="13">
    <location>
        <begin position="465"/>
        <end position="492"/>
    </location>
</feature>
<dbReference type="Pfam" id="PF01153">
    <property type="entry name" value="Glypican"/>
    <property type="match status" value="1"/>
</dbReference>
<dbReference type="InterPro" id="IPR001863">
    <property type="entry name" value="Glypican"/>
</dbReference>
<organism evidence="14 15">
    <name type="scientific">Armadillidium nasatum</name>
    <dbReference type="NCBI Taxonomy" id="96803"/>
    <lineage>
        <taxon>Eukaryota</taxon>
        <taxon>Metazoa</taxon>
        <taxon>Ecdysozoa</taxon>
        <taxon>Arthropoda</taxon>
        <taxon>Crustacea</taxon>
        <taxon>Multicrustacea</taxon>
        <taxon>Malacostraca</taxon>
        <taxon>Eumalacostraca</taxon>
        <taxon>Peracarida</taxon>
        <taxon>Isopoda</taxon>
        <taxon>Oniscidea</taxon>
        <taxon>Crinocheta</taxon>
        <taxon>Armadillidiidae</taxon>
        <taxon>Armadillidium</taxon>
    </lineage>
</organism>
<keyword evidence="5" id="KW-0732">Signal</keyword>
<proteinExistence type="inferred from homology"/>
<keyword evidence="3" id="KW-1003">Cell membrane</keyword>
<evidence type="ECO:0000256" key="4">
    <source>
        <dbReference type="ARBA" id="ARBA00022622"/>
    </source>
</evidence>
<feature type="region of interest" description="Disordered" evidence="13">
    <location>
        <begin position="428"/>
        <end position="539"/>
    </location>
</feature>
<dbReference type="PANTHER" id="PTHR10822:SF30">
    <property type="entry name" value="DALLY-LIKE, ISOFORM A"/>
    <property type="match status" value="1"/>
</dbReference>
<comment type="similarity">
    <text evidence="2 11">Belongs to the glypican family.</text>
</comment>
<dbReference type="GO" id="GO:0045202">
    <property type="term" value="C:synapse"/>
    <property type="evidence" value="ECO:0007669"/>
    <property type="project" value="TreeGrafter"/>
</dbReference>
<evidence type="ECO:0000256" key="9">
    <source>
        <dbReference type="ARBA" id="ARBA00023207"/>
    </source>
</evidence>
<evidence type="ECO:0000256" key="2">
    <source>
        <dbReference type="ARBA" id="ARBA00010260"/>
    </source>
</evidence>
<protein>
    <submittedName>
        <fullName evidence="14">Glypican-4</fullName>
    </submittedName>
</protein>
<comment type="caution">
    <text evidence="14">The sequence shown here is derived from an EMBL/GenBank/DDBJ whole genome shotgun (WGS) entry which is preliminary data.</text>
</comment>
<keyword evidence="7 12" id="KW-0472">Membrane</keyword>
<keyword evidence="15" id="KW-1185">Reference proteome</keyword>
<comment type="function">
    <text evidence="12">Cell surface proteoglycan.</text>
</comment>
<dbReference type="GO" id="GO:0005576">
    <property type="term" value="C:extracellular region"/>
    <property type="evidence" value="ECO:0007669"/>
    <property type="project" value="TreeGrafter"/>
</dbReference>
<reference evidence="14 15" key="1">
    <citation type="journal article" date="2019" name="PLoS Biol.">
        <title>Sex chromosomes control vertical transmission of feminizing Wolbachia symbionts in an isopod.</title>
        <authorList>
            <person name="Becking T."/>
            <person name="Chebbi M.A."/>
            <person name="Giraud I."/>
            <person name="Moumen B."/>
            <person name="Laverre T."/>
            <person name="Caubet Y."/>
            <person name="Peccoud J."/>
            <person name="Gilbert C."/>
            <person name="Cordaux R."/>
        </authorList>
    </citation>
    <scope>NUCLEOTIDE SEQUENCE [LARGE SCALE GENOMIC DNA]</scope>
    <source>
        <strain evidence="14">ANa2</strain>
        <tissue evidence="14">Whole body excluding digestive tract and cuticle</tissue>
    </source>
</reference>
<keyword evidence="9 12" id="KW-0357">Heparan sulfate</keyword>
<keyword evidence="4 12" id="KW-0336">GPI-anchor</keyword>
<dbReference type="GO" id="GO:0009966">
    <property type="term" value="P:regulation of signal transduction"/>
    <property type="evidence" value="ECO:0007669"/>
    <property type="project" value="InterPro"/>
</dbReference>
<keyword evidence="10 12" id="KW-0449">Lipoprotein</keyword>
<sequence>SIKWKWEMQRDIIVTISENECENAPKGARLRYLSIYLYAYSSAGDDLKFCNNEDSELLLTCCTPVMEHKLSVQSRQDFDTKLKKLLNPMASLIDKKFKKFDELFENLLNFSQRSFNQMFEKTYGVMYLQNSYIFTDLFKTFDDYYTRGEKDMRQEMENFFRKLYQKIFTVYNSQYTFSGRYLECVNSHMNELKPFGDDPEKLTTNIKRSFVAFRSFVQGLKTAASVVRNVLQVNPSVSCVHELIKMTHCSTCAGHQGVKPCLPFCLHVQELCLAHHLPLAKLWPDFVDAMQKLGDRLEGPFNIGHEVPPINLKISNAIMNFQESGLEISNKDFSSRRSNSEDDALRGQDEALTKLIREIKTKIKNSKNFWSELPAEIYDGSSLLNITKEVHSPQMDEQVFRLKLITSKLREAYHGRDVSWIDEEWIRGGTPSKREPQDDEGYEGSGSGWVTGSPTRASPGAQYPPDDEDGYQEAGEEEGSGDEVVDDLEEGSGMDPVYTKEDVSHKSHKPSIDPYDIMPPPQTPRNIPPVQKKNPSAAPAEKPMSLTWAVAVYLLPAVFTFLGTIG</sequence>
<evidence type="ECO:0000256" key="8">
    <source>
        <dbReference type="ARBA" id="ARBA00023180"/>
    </source>
</evidence>
<dbReference type="GO" id="GO:0009986">
    <property type="term" value="C:cell surface"/>
    <property type="evidence" value="ECO:0007669"/>
    <property type="project" value="TreeGrafter"/>
</dbReference>
<keyword evidence="6 12" id="KW-0654">Proteoglycan</keyword>
<gene>
    <name evidence="14" type="primary">Gpc4</name>
    <name evidence="14" type="ORF">Anas_02018</name>
</gene>
<evidence type="ECO:0000256" key="6">
    <source>
        <dbReference type="ARBA" id="ARBA00022974"/>
    </source>
</evidence>